<dbReference type="EMBL" id="CADCTR010001499">
    <property type="protein sequence ID" value="CAA9298935.1"/>
    <property type="molecule type" value="Genomic_DNA"/>
</dbReference>
<dbReference type="AlphaFoldDB" id="A0A6J4K9J1"/>
<protein>
    <submittedName>
        <fullName evidence="1">Uncharacterized protein</fullName>
    </submittedName>
</protein>
<accession>A0A6J4K9J1</accession>
<evidence type="ECO:0000313" key="1">
    <source>
        <dbReference type="EMBL" id="CAA9298935.1"/>
    </source>
</evidence>
<gene>
    <name evidence="1" type="ORF">AVDCRST_MAG93-4461</name>
</gene>
<name>A0A6J4K9J1_9CHLR</name>
<reference evidence="1" key="1">
    <citation type="submission" date="2020-02" db="EMBL/GenBank/DDBJ databases">
        <authorList>
            <person name="Meier V. D."/>
        </authorList>
    </citation>
    <scope>NUCLEOTIDE SEQUENCE</scope>
    <source>
        <strain evidence="1">AVDCRST_MAG93</strain>
    </source>
</reference>
<organism evidence="1">
    <name type="scientific">uncultured Chloroflexia bacterium</name>
    <dbReference type="NCBI Taxonomy" id="1672391"/>
    <lineage>
        <taxon>Bacteria</taxon>
        <taxon>Bacillati</taxon>
        <taxon>Chloroflexota</taxon>
        <taxon>Chloroflexia</taxon>
        <taxon>environmental samples</taxon>
    </lineage>
</organism>
<sequence>MSSDWAVPSRFLSAVGTAQADATIGSSASTIQGMSAGPAGLPQALHSAAIDRLSRLT</sequence>
<proteinExistence type="predicted"/>